<keyword evidence="2" id="KW-1185">Reference proteome</keyword>
<dbReference type="Proteomes" id="UP001590950">
    <property type="component" value="Unassembled WGS sequence"/>
</dbReference>
<evidence type="ECO:0000313" key="1">
    <source>
        <dbReference type="EMBL" id="KAL2046838.1"/>
    </source>
</evidence>
<reference evidence="1 2" key="1">
    <citation type="submission" date="2024-09" db="EMBL/GenBank/DDBJ databases">
        <title>Rethinking Asexuality: The Enigmatic Case of Functional Sexual Genes in Lepraria (Stereocaulaceae).</title>
        <authorList>
            <person name="Doellman M."/>
            <person name="Sun Y."/>
            <person name="Barcenas-Pena A."/>
            <person name="Lumbsch H.T."/>
            <person name="Grewe F."/>
        </authorList>
    </citation>
    <scope>NUCLEOTIDE SEQUENCE [LARGE SCALE GENOMIC DNA]</scope>
    <source>
        <strain evidence="1 2">Mercado 3170</strain>
    </source>
</reference>
<evidence type="ECO:0000313" key="2">
    <source>
        <dbReference type="Proteomes" id="UP001590950"/>
    </source>
</evidence>
<comment type="caution">
    <text evidence="1">The sequence shown here is derived from an EMBL/GenBank/DDBJ whole genome shotgun (WGS) entry which is preliminary data.</text>
</comment>
<sequence length="85" mass="8917">MDPIAGGFTKSVAVEMGVEVDGADVFVVKVTNGLLVNIVDFGDKAIDVGTKVVGKRRPVKEMGADTKGPVVTPIVIQIEELSVSY</sequence>
<gene>
    <name evidence="1" type="ORF">N7G274_000856</name>
</gene>
<accession>A0ABR4ATQ9</accession>
<proteinExistence type="predicted"/>
<name>A0ABR4ATQ9_9LECA</name>
<dbReference type="EMBL" id="JBEFKJ010000003">
    <property type="protein sequence ID" value="KAL2046838.1"/>
    <property type="molecule type" value="Genomic_DNA"/>
</dbReference>
<protein>
    <submittedName>
        <fullName evidence="1">Uncharacterized protein</fullName>
    </submittedName>
</protein>
<organism evidence="1 2">
    <name type="scientific">Stereocaulon virgatum</name>
    <dbReference type="NCBI Taxonomy" id="373712"/>
    <lineage>
        <taxon>Eukaryota</taxon>
        <taxon>Fungi</taxon>
        <taxon>Dikarya</taxon>
        <taxon>Ascomycota</taxon>
        <taxon>Pezizomycotina</taxon>
        <taxon>Lecanoromycetes</taxon>
        <taxon>OSLEUM clade</taxon>
        <taxon>Lecanoromycetidae</taxon>
        <taxon>Lecanorales</taxon>
        <taxon>Lecanorineae</taxon>
        <taxon>Stereocaulaceae</taxon>
        <taxon>Stereocaulon</taxon>
    </lineage>
</organism>